<feature type="domain" description="Mur ligase N-terminal catalytic" evidence="1">
    <location>
        <begin position="5"/>
        <end position="54"/>
    </location>
</feature>
<protein>
    <recommendedName>
        <fullName evidence="1">Mur ligase N-terminal catalytic domain-containing protein</fullName>
    </recommendedName>
</protein>
<dbReference type="InterPro" id="IPR050061">
    <property type="entry name" value="MurCDEF_pg_biosynth"/>
</dbReference>
<dbReference type="EMBL" id="WSZI01000014">
    <property type="protein sequence ID" value="MWN21477.1"/>
    <property type="molecule type" value="Genomic_DNA"/>
</dbReference>
<proteinExistence type="predicted"/>
<dbReference type="Pfam" id="PF01225">
    <property type="entry name" value="Mur_ligase"/>
    <property type="match status" value="1"/>
</dbReference>
<dbReference type="AlphaFoldDB" id="A0A6L7A753"/>
<evidence type="ECO:0000313" key="2">
    <source>
        <dbReference type="EMBL" id="MWN21477.1"/>
    </source>
</evidence>
<sequence length="83" mass="9116">MAKTYYFIGIKGTGMGPLAQILHDQGHVVLGSDIETYTYTQAPLEAAGIEISVLPEDFGEVGTVFDFDKAQNLYTDHLVDTNY</sequence>
<reference evidence="2 3" key="1">
    <citation type="submission" date="2019-12" db="EMBL/GenBank/DDBJ databases">
        <title>Complete genome sequence of Leuconostoc lactis strain AVN1 provides insights into metabolic potential.</title>
        <authorList>
            <person name="Besrour N."/>
            <person name="Najjari A."/>
            <person name="Fhoula I."/>
            <person name="Jaballah S."/>
            <person name="Klibi N."/>
            <person name="Ouzari H.I."/>
        </authorList>
    </citation>
    <scope>NUCLEOTIDE SEQUENCE [LARGE SCALE GENOMIC DNA]</scope>
    <source>
        <strain evidence="2 3">AVN1</strain>
    </source>
</reference>
<dbReference type="Proteomes" id="UP000478636">
    <property type="component" value="Unassembled WGS sequence"/>
</dbReference>
<dbReference type="InterPro" id="IPR000713">
    <property type="entry name" value="Mur_ligase_N"/>
</dbReference>
<comment type="caution">
    <text evidence="2">The sequence shown here is derived from an EMBL/GenBank/DDBJ whole genome shotgun (WGS) entry which is preliminary data.</text>
</comment>
<dbReference type="PANTHER" id="PTHR43445:SF3">
    <property type="entry name" value="UDP-N-ACETYLMURAMATE--L-ALANINE LIGASE"/>
    <property type="match status" value="1"/>
</dbReference>
<name>A0A6L7A753_LEULA</name>
<dbReference type="PANTHER" id="PTHR43445">
    <property type="entry name" value="UDP-N-ACETYLMURAMATE--L-ALANINE LIGASE-RELATED"/>
    <property type="match status" value="1"/>
</dbReference>
<dbReference type="SUPFAM" id="SSF51984">
    <property type="entry name" value="MurCD N-terminal domain"/>
    <property type="match status" value="1"/>
</dbReference>
<evidence type="ECO:0000313" key="3">
    <source>
        <dbReference type="Proteomes" id="UP000478636"/>
    </source>
</evidence>
<gene>
    <name evidence="2" type="ORF">GQS40_08945</name>
</gene>
<evidence type="ECO:0000259" key="1">
    <source>
        <dbReference type="Pfam" id="PF01225"/>
    </source>
</evidence>
<organism evidence="2 3">
    <name type="scientific">Leuconostoc lactis</name>
    <dbReference type="NCBI Taxonomy" id="1246"/>
    <lineage>
        <taxon>Bacteria</taxon>
        <taxon>Bacillati</taxon>
        <taxon>Bacillota</taxon>
        <taxon>Bacilli</taxon>
        <taxon>Lactobacillales</taxon>
        <taxon>Lactobacillaceae</taxon>
        <taxon>Leuconostoc</taxon>
    </lineage>
</organism>
<accession>A0A6L7A753</accession>
<dbReference type="Gene3D" id="3.40.50.720">
    <property type="entry name" value="NAD(P)-binding Rossmann-like Domain"/>
    <property type="match status" value="1"/>
</dbReference>
<dbReference type="GO" id="GO:0016881">
    <property type="term" value="F:acid-amino acid ligase activity"/>
    <property type="evidence" value="ECO:0007669"/>
    <property type="project" value="InterPro"/>
</dbReference>